<keyword evidence="7" id="KW-1185">Reference proteome</keyword>
<dbReference type="InterPro" id="IPR005119">
    <property type="entry name" value="LysR_subst-bd"/>
</dbReference>
<dbReference type="PANTHER" id="PTHR30537:SF5">
    <property type="entry name" value="HTH-TYPE TRANSCRIPTIONAL ACTIVATOR TTDR-RELATED"/>
    <property type="match status" value="1"/>
</dbReference>
<dbReference type="CDD" id="cd08422">
    <property type="entry name" value="PBP2_CrgA_like"/>
    <property type="match status" value="1"/>
</dbReference>
<dbReference type="PANTHER" id="PTHR30537">
    <property type="entry name" value="HTH-TYPE TRANSCRIPTIONAL REGULATOR"/>
    <property type="match status" value="1"/>
</dbReference>
<reference evidence="7" key="1">
    <citation type="journal article" date="2018" name="Front. Microbiol.">
        <title>Genome-Based Analysis Reveals the Taxonomy and Diversity of the Family Idiomarinaceae.</title>
        <authorList>
            <person name="Liu Y."/>
            <person name="Lai Q."/>
            <person name="Shao Z."/>
        </authorList>
    </citation>
    <scope>NUCLEOTIDE SEQUENCE [LARGE SCALE GENOMIC DNA]</scope>
    <source>
        <strain evidence="7">PIM1</strain>
    </source>
</reference>
<gene>
    <name evidence="6" type="ORF">CWI76_09280</name>
</gene>
<evidence type="ECO:0000313" key="7">
    <source>
        <dbReference type="Proteomes" id="UP000288127"/>
    </source>
</evidence>
<keyword evidence="3" id="KW-0238">DNA-binding</keyword>
<dbReference type="InterPro" id="IPR036390">
    <property type="entry name" value="WH_DNA-bd_sf"/>
</dbReference>
<evidence type="ECO:0000256" key="3">
    <source>
        <dbReference type="ARBA" id="ARBA00023125"/>
    </source>
</evidence>
<dbReference type="EMBL" id="PIPZ01000003">
    <property type="protein sequence ID" value="RUO59215.1"/>
    <property type="molecule type" value="Genomic_DNA"/>
</dbReference>
<dbReference type="FunFam" id="3.40.190.290:FF:000001">
    <property type="entry name" value="Transcriptional regulator, LysR family"/>
    <property type="match status" value="1"/>
</dbReference>
<dbReference type="InterPro" id="IPR036388">
    <property type="entry name" value="WH-like_DNA-bd_sf"/>
</dbReference>
<name>A0A432YDZ3_9GAMM</name>
<dbReference type="SUPFAM" id="SSF53850">
    <property type="entry name" value="Periplasmic binding protein-like II"/>
    <property type="match status" value="1"/>
</dbReference>
<dbReference type="Proteomes" id="UP000288127">
    <property type="component" value="Unassembled WGS sequence"/>
</dbReference>
<comment type="similarity">
    <text evidence="1">Belongs to the LysR transcriptional regulatory family.</text>
</comment>
<dbReference type="Gene3D" id="3.40.190.290">
    <property type="match status" value="1"/>
</dbReference>
<accession>A0A432YDZ3</accession>
<evidence type="ECO:0000256" key="2">
    <source>
        <dbReference type="ARBA" id="ARBA00023015"/>
    </source>
</evidence>
<dbReference type="Gene3D" id="1.10.10.10">
    <property type="entry name" value="Winged helix-like DNA-binding domain superfamily/Winged helix DNA-binding domain"/>
    <property type="match status" value="1"/>
</dbReference>
<evidence type="ECO:0000259" key="5">
    <source>
        <dbReference type="PROSITE" id="PS50931"/>
    </source>
</evidence>
<protein>
    <submittedName>
        <fullName evidence="6">LysR family transcriptional regulator</fullName>
    </submittedName>
</protein>
<proteinExistence type="inferred from homology"/>
<dbReference type="GO" id="GO:0006351">
    <property type="term" value="P:DNA-templated transcription"/>
    <property type="evidence" value="ECO:0007669"/>
    <property type="project" value="TreeGrafter"/>
</dbReference>
<dbReference type="FunFam" id="1.10.10.10:FF:000001">
    <property type="entry name" value="LysR family transcriptional regulator"/>
    <property type="match status" value="1"/>
</dbReference>
<sequence>MLNRLADMAIYATVVEQQSFTAAAEHLGISKGAVSKAIKKLEHELNLRLLQRTTRTMAVTIEGRAFYEYCREMMSQVEAADQHLGSFRNTPSGLIRITAPVTFGSVQIAPLIPELLQQYPDINIDLLLDDKRVDLVTQQVDIAIRCGRLESSSLIAKRLNDLPLVVVATPAFIDKHGVPAHPQELTNFPCLSHSSHVVDRRWTFLENNQEITVRVKGPMNANNNAALKQGLLASLGIAYLPRYQVTEQLANSELVSLLEDYLPTPTPVHAVYRHRQHLSAAMRATLDFLTARL</sequence>
<dbReference type="Pfam" id="PF00126">
    <property type="entry name" value="HTH_1"/>
    <property type="match status" value="1"/>
</dbReference>
<dbReference type="SUPFAM" id="SSF46785">
    <property type="entry name" value="Winged helix' DNA-binding domain"/>
    <property type="match status" value="1"/>
</dbReference>
<evidence type="ECO:0000313" key="6">
    <source>
        <dbReference type="EMBL" id="RUO59215.1"/>
    </source>
</evidence>
<dbReference type="AlphaFoldDB" id="A0A432YDZ3"/>
<dbReference type="RefSeq" id="WP_126760064.1">
    <property type="nucleotide sequence ID" value="NZ_PIPZ01000003.1"/>
</dbReference>
<dbReference type="Pfam" id="PF03466">
    <property type="entry name" value="LysR_substrate"/>
    <property type="match status" value="1"/>
</dbReference>
<comment type="caution">
    <text evidence="6">The sequence shown here is derived from an EMBL/GenBank/DDBJ whole genome shotgun (WGS) entry which is preliminary data.</text>
</comment>
<keyword evidence="2" id="KW-0805">Transcription regulation</keyword>
<dbReference type="PROSITE" id="PS50931">
    <property type="entry name" value="HTH_LYSR"/>
    <property type="match status" value="1"/>
</dbReference>
<evidence type="ECO:0000256" key="1">
    <source>
        <dbReference type="ARBA" id="ARBA00009437"/>
    </source>
</evidence>
<feature type="domain" description="HTH lysR-type" evidence="5">
    <location>
        <begin position="1"/>
        <end position="60"/>
    </location>
</feature>
<organism evidence="6 7">
    <name type="scientific">Pseudidiomarina marina</name>
    <dbReference type="NCBI Taxonomy" id="502366"/>
    <lineage>
        <taxon>Bacteria</taxon>
        <taxon>Pseudomonadati</taxon>
        <taxon>Pseudomonadota</taxon>
        <taxon>Gammaproteobacteria</taxon>
        <taxon>Alteromonadales</taxon>
        <taxon>Idiomarinaceae</taxon>
        <taxon>Pseudidiomarina</taxon>
    </lineage>
</organism>
<dbReference type="GO" id="GO:0003700">
    <property type="term" value="F:DNA-binding transcription factor activity"/>
    <property type="evidence" value="ECO:0007669"/>
    <property type="project" value="InterPro"/>
</dbReference>
<evidence type="ECO:0000256" key="4">
    <source>
        <dbReference type="ARBA" id="ARBA00023163"/>
    </source>
</evidence>
<dbReference type="PRINTS" id="PR00039">
    <property type="entry name" value="HTHLYSR"/>
</dbReference>
<keyword evidence="4" id="KW-0804">Transcription</keyword>
<dbReference type="GO" id="GO:0043565">
    <property type="term" value="F:sequence-specific DNA binding"/>
    <property type="evidence" value="ECO:0007669"/>
    <property type="project" value="TreeGrafter"/>
</dbReference>
<dbReference type="OrthoDB" id="8885940at2"/>
<dbReference type="InterPro" id="IPR000847">
    <property type="entry name" value="LysR_HTH_N"/>
</dbReference>
<dbReference type="InterPro" id="IPR058163">
    <property type="entry name" value="LysR-type_TF_proteobact-type"/>
</dbReference>